<dbReference type="AlphaFoldDB" id="A0A7Z8P2Y6"/>
<evidence type="ECO:0000256" key="1">
    <source>
        <dbReference type="SAM" id="MobiDB-lite"/>
    </source>
</evidence>
<sequence length="85" mass="9714">MALDGAYDSFNNYADIWNYLNINPTIGLPSDAVISTEGRIERINYGINKMWKSGGDPHFPLNRKSKTGREKQVGMYLRNKNMEDT</sequence>
<name>A0A7Z8P2Y6_9EURY</name>
<reference evidence="2 3" key="1">
    <citation type="submission" date="2019-06" db="EMBL/GenBank/DDBJ databases">
        <title>Draft genome sequence of Methanolobus vulcani B1d.</title>
        <authorList>
            <person name="Creighbaum A.J."/>
            <person name="Ticak T."/>
            <person name="Hariraju D."/>
            <person name="Arivett B.A."/>
            <person name="Ferguson D.J.Jr."/>
        </authorList>
    </citation>
    <scope>NUCLEOTIDE SEQUENCE [LARGE SCALE GENOMIC DNA]</scope>
    <source>
        <strain evidence="2 3">B1d</strain>
    </source>
</reference>
<dbReference type="RefSeq" id="WP_154808813.1">
    <property type="nucleotide sequence ID" value="NZ_VIAQ01000008.1"/>
</dbReference>
<protein>
    <submittedName>
        <fullName evidence="2">Uncharacterized protein</fullName>
    </submittedName>
</protein>
<dbReference type="OrthoDB" id="140050at2157"/>
<gene>
    <name evidence="2" type="ORF">FKV42_03240</name>
</gene>
<comment type="caution">
    <text evidence="2">The sequence shown here is derived from an EMBL/GenBank/DDBJ whole genome shotgun (WGS) entry which is preliminary data.</text>
</comment>
<organism evidence="2 3">
    <name type="scientific">Methanolobus vulcani</name>
    <dbReference type="NCBI Taxonomy" id="38026"/>
    <lineage>
        <taxon>Archaea</taxon>
        <taxon>Methanobacteriati</taxon>
        <taxon>Methanobacteriota</taxon>
        <taxon>Stenosarchaea group</taxon>
        <taxon>Methanomicrobia</taxon>
        <taxon>Methanosarcinales</taxon>
        <taxon>Methanosarcinaceae</taxon>
        <taxon>Methanolobus</taxon>
    </lineage>
</organism>
<feature type="region of interest" description="Disordered" evidence="1">
    <location>
        <begin position="58"/>
        <end position="85"/>
    </location>
</feature>
<accession>A0A7Z8P2Y6</accession>
<keyword evidence="3" id="KW-1185">Reference proteome</keyword>
<evidence type="ECO:0000313" key="3">
    <source>
        <dbReference type="Proteomes" id="UP000319335"/>
    </source>
</evidence>
<dbReference type="Proteomes" id="UP000319335">
    <property type="component" value="Unassembled WGS sequence"/>
</dbReference>
<proteinExistence type="predicted"/>
<evidence type="ECO:0000313" key="2">
    <source>
        <dbReference type="EMBL" id="TQD27683.1"/>
    </source>
</evidence>
<dbReference type="EMBL" id="VIAQ01000008">
    <property type="protein sequence ID" value="TQD27683.1"/>
    <property type="molecule type" value="Genomic_DNA"/>
</dbReference>